<evidence type="ECO:0000256" key="7">
    <source>
        <dbReference type="ARBA" id="ARBA00023015"/>
    </source>
</evidence>
<feature type="domain" description="C2H2-type" evidence="15">
    <location>
        <begin position="488"/>
        <end position="515"/>
    </location>
</feature>
<dbReference type="OMA" id="EICKENF"/>
<feature type="region of interest" description="Disordered" evidence="12">
    <location>
        <begin position="224"/>
        <end position="254"/>
    </location>
</feature>
<dbReference type="GO" id="GO:0008270">
    <property type="term" value="F:zinc ion binding"/>
    <property type="evidence" value="ECO:0007669"/>
    <property type="project" value="UniProtKB-KW"/>
</dbReference>
<feature type="domain" description="C2H2-type" evidence="15">
    <location>
        <begin position="289"/>
        <end position="316"/>
    </location>
</feature>
<reference evidence="16" key="1">
    <citation type="submission" date="2022-01" db="UniProtKB">
        <authorList>
            <consortium name="EnsemblMetazoa"/>
        </authorList>
    </citation>
    <scope>IDENTIFICATION</scope>
</reference>
<dbReference type="GeneID" id="106671036"/>
<dbReference type="AlphaFoldDB" id="A0A8I6SE05"/>
<keyword evidence="13" id="KW-0732">Signal</keyword>
<dbReference type="GO" id="GO:0005634">
    <property type="term" value="C:nucleus"/>
    <property type="evidence" value="ECO:0007669"/>
    <property type="project" value="UniProtKB-SubCell"/>
</dbReference>
<dbReference type="PANTHER" id="PTHR24406">
    <property type="entry name" value="TRANSCRIPTIONAL REPRESSOR CTCFL-RELATED"/>
    <property type="match status" value="1"/>
</dbReference>
<dbReference type="Gene3D" id="3.30.710.10">
    <property type="entry name" value="Potassium Channel Kv1.1, Chain A"/>
    <property type="match status" value="1"/>
</dbReference>
<dbReference type="SUPFAM" id="SSF54695">
    <property type="entry name" value="POZ domain"/>
    <property type="match status" value="1"/>
</dbReference>
<dbReference type="PROSITE" id="PS50157">
    <property type="entry name" value="ZINC_FINGER_C2H2_2"/>
    <property type="match status" value="9"/>
</dbReference>
<dbReference type="FunFam" id="3.30.160.60:FF:000176">
    <property type="entry name" value="zinc finger protein 70"/>
    <property type="match status" value="1"/>
</dbReference>
<dbReference type="SMART" id="SM00355">
    <property type="entry name" value="ZnF_C2H2"/>
    <property type="match status" value="9"/>
</dbReference>
<feature type="domain" description="BTB" evidence="14">
    <location>
        <begin position="28"/>
        <end position="94"/>
    </location>
</feature>
<keyword evidence="6" id="KW-0862">Zinc</keyword>
<dbReference type="GO" id="GO:0003677">
    <property type="term" value="F:DNA binding"/>
    <property type="evidence" value="ECO:0007669"/>
    <property type="project" value="UniProtKB-KW"/>
</dbReference>
<dbReference type="KEGG" id="clec:106671036"/>
<feature type="domain" description="C2H2-type" evidence="15">
    <location>
        <begin position="516"/>
        <end position="542"/>
    </location>
</feature>
<evidence type="ECO:0000256" key="1">
    <source>
        <dbReference type="ARBA" id="ARBA00004123"/>
    </source>
</evidence>
<feature type="domain" description="C2H2-type" evidence="15">
    <location>
        <begin position="318"/>
        <end position="345"/>
    </location>
</feature>
<dbReference type="FunFam" id="3.30.160.60:FF:001465">
    <property type="entry name" value="Zinc finger protein 560"/>
    <property type="match status" value="1"/>
</dbReference>
<evidence type="ECO:0000256" key="4">
    <source>
        <dbReference type="ARBA" id="ARBA00022737"/>
    </source>
</evidence>
<evidence type="ECO:0000256" key="5">
    <source>
        <dbReference type="ARBA" id="ARBA00022771"/>
    </source>
</evidence>
<organism evidence="16 17">
    <name type="scientific">Cimex lectularius</name>
    <name type="common">Bed bug</name>
    <name type="synonym">Acanthia lectularia</name>
    <dbReference type="NCBI Taxonomy" id="79782"/>
    <lineage>
        <taxon>Eukaryota</taxon>
        <taxon>Metazoa</taxon>
        <taxon>Ecdysozoa</taxon>
        <taxon>Arthropoda</taxon>
        <taxon>Hexapoda</taxon>
        <taxon>Insecta</taxon>
        <taxon>Pterygota</taxon>
        <taxon>Neoptera</taxon>
        <taxon>Paraneoptera</taxon>
        <taxon>Hemiptera</taxon>
        <taxon>Heteroptera</taxon>
        <taxon>Panheteroptera</taxon>
        <taxon>Cimicomorpha</taxon>
        <taxon>Cimicidae</taxon>
        <taxon>Cimex</taxon>
    </lineage>
</organism>
<dbReference type="Pfam" id="PF12874">
    <property type="entry name" value="zf-met"/>
    <property type="match status" value="1"/>
</dbReference>
<dbReference type="RefSeq" id="XP_024080350.1">
    <property type="nucleotide sequence ID" value="XM_024224582.1"/>
</dbReference>
<accession>A0A8I6SE05</accession>
<feature type="domain" description="C2H2-type" evidence="15">
    <location>
        <begin position="376"/>
        <end position="403"/>
    </location>
</feature>
<evidence type="ECO:0000256" key="6">
    <source>
        <dbReference type="ARBA" id="ARBA00022833"/>
    </source>
</evidence>
<evidence type="ECO:0000259" key="15">
    <source>
        <dbReference type="PROSITE" id="PS50157"/>
    </source>
</evidence>
<dbReference type="FunFam" id="3.30.160.60:FF:002343">
    <property type="entry name" value="Zinc finger protein 33A"/>
    <property type="match status" value="1"/>
</dbReference>
<dbReference type="EnsemblMetazoa" id="XM_024224582.1">
    <property type="protein sequence ID" value="XP_024080350.1"/>
    <property type="gene ID" value="LOC106671036"/>
</dbReference>
<proteinExistence type="inferred from homology"/>
<dbReference type="SUPFAM" id="SSF57667">
    <property type="entry name" value="beta-beta-alpha zinc fingers"/>
    <property type="match status" value="5"/>
</dbReference>
<dbReference type="CDD" id="cd18315">
    <property type="entry name" value="BTB_POZ_BAB-like"/>
    <property type="match status" value="1"/>
</dbReference>
<dbReference type="InterPro" id="IPR050888">
    <property type="entry name" value="ZnF_C2H2-type_TF"/>
</dbReference>
<dbReference type="FunFam" id="3.30.160.60:FF:000446">
    <property type="entry name" value="Zinc finger protein"/>
    <property type="match status" value="1"/>
</dbReference>
<dbReference type="Pfam" id="PF00651">
    <property type="entry name" value="BTB"/>
    <property type="match status" value="1"/>
</dbReference>
<dbReference type="SMART" id="SM00225">
    <property type="entry name" value="BTB"/>
    <property type="match status" value="1"/>
</dbReference>
<keyword evidence="10" id="KW-0539">Nucleus</keyword>
<keyword evidence="17" id="KW-1185">Reference proteome</keyword>
<keyword evidence="5 11" id="KW-0863">Zinc-finger</keyword>
<feature type="compositionally biased region" description="Pro residues" evidence="12">
    <location>
        <begin position="558"/>
        <end position="569"/>
    </location>
</feature>
<keyword evidence="8" id="KW-0238">DNA-binding</keyword>
<dbReference type="Proteomes" id="UP000494040">
    <property type="component" value="Unassembled WGS sequence"/>
</dbReference>
<protein>
    <submittedName>
        <fullName evidence="16">Uncharacterized protein</fullName>
    </submittedName>
</protein>
<dbReference type="FunFam" id="3.30.160.60:FF:000188">
    <property type="entry name" value="Zinc finger protein 787"/>
    <property type="match status" value="1"/>
</dbReference>
<dbReference type="OrthoDB" id="6077919at2759"/>
<evidence type="ECO:0000259" key="14">
    <source>
        <dbReference type="PROSITE" id="PS50097"/>
    </source>
</evidence>
<evidence type="ECO:0000256" key="11">
    <source>
        <dbReference type="PROSITE-ProRule" id="PRU00042"/>
    </source>
</evidence>
<evidence type="ECO:0000256" key="9">
    <source>
        <dbReference type="ARBA" id="ARBA00023163"/>
    </source>
</evidence>
<evidence type="ECO:0000256" key="3">
    <source>
        <dbReference type="ARBA" id="ARBA00022723"/>
    </source>
</evidence>
<evidence type="ECO:0000256" key="8">
    <source>
        <dbReference type="ARBA" id="ARBA00023125"/>
    </source>
</evidence>
<evidence type="ECO:0000256" key="2">
    <source>
        <dbReference type="ARBA" id="ARBA00006991"/>
    </source>
</evidence>
<evidence type="ECO:0000256" key="10">
    <source>
        <dbReference type="ARBA" id="ARBA00023242"/>
    </source>
</evidence>
<keyword evidence="3" id="KW-0479">Metal-binding</keyword>
<name>A0A8I6SE05_CIMLE</name>
<dbReference type="InterPro" id="IPR000210">
    <property type="entry name" value="BTB/POZ_dom"/>
</dbReference>
<dbReference type="GO" id="GO:0000122">
    <property type="term" value="P:negative regulation of transcription by RNA polymerase II"/>
    <property type="evidence" value="ECO:0007669"/>
    <property type="project" value="UniProtKB-ARBA"/>
</dbReference>
<feature type="domain" description="C2H2-type" evidence="15">
    <location>
        <begin position="460"/>
        <end position="487"/>
    </location>
</feature>
<evidence type="ECO:0000313" key="16">
    <source>
        <dbReference type="EnsemblMetazoa" id="XP_024080350.1"/>
    </source>
</evidence>
<dbReference type="InterPro" id="IPR011333">
    <property type="entry name" value="SKP1/BTB/POZ_sf"/>
</dbReference>
<dbReference type="Gene3D" id="3.30.160.60">
    <property type="entry name" value="Classic Zinc Finger"/>
    <property type="match status" value="9"/>
</dbReference>
<comment type="similarity">
    <text evidence="2">Belongs to the krueppel C2H2-type zinc-finger protein family.</text>
</comment>
<dbReference type="InterPro" id="IPR036236">
    <property type="entry name" value="Znf_C2H2_sf"/>
</dbReference>
<keyword evidence="9" id="KW-0804">Transcription</keyword>
<feature type="domain" description="C2H2-type" evidence="15">
    <location>
        <begin position="346"/>
        <end position="373"/>
    </location>
</feature>
<feature type="domain" description="C2H2-type" evidence="15">
    <location>
        <begin position="432"/>
        <end position="459"/>
    </location>
</feature>
<evidence type="ECO:0000256" key="13">
    <source>
        <dbReference type="SAM" id="SignalP"/>
    </source>
</evidence>
<dbReference type="PROSITE" id="PS00028">
    <property type="entry name" value="ZINC_FINGER_C2H2_1"/>
    <property type="match status" value="8"/>
</dbReference>
<feature type="region of interest" description="Disordered" evidence="12">
    <location>
        <begin position="551"/>
        <end position="578"/>
    </location>
</feature>
<evidence type="ECO:0000313" key="17">
    <source>
        <dbReference type="Proteomes" id="UP000494040"/>
    </source>
</evidence>
<sequence length="578" mass="65992">MEMHVRWRHHQLGLLGYLRHMLASEAFVDVTLCCQDKRLKAHRVLLSASSPYLQQLLLAHPVNDHTTIILDDIEYEDMRLLLDFIYTGGTAVPEERLDSFIKAAETLQVTVLKDKSLHSHWRMVEEKRPVPCLVPIRPQLGIITPSPWTQSARPPVCVPRRPVHSPLQETKRMSPPVQIKQLPCVEETKPQVKIEEPSVGKNNGVKLCKLKERRLQEFYREQAIAKSEEEPSDLSLGSNSFSNHQKEVKQEDPSPLQSLVGLLEERANPVDLVNDRNNNEGGLPEGKPFSCSICSKQFSHRGHWSAHVKLHESPKPEHSCTHCSKVFVTRASLKVHMRTHTGEKPFQCLECGKQFSQLRNYKYHRSVHEGTREFAATCPECGKYFNDRGYLSSHMKIHRNRKEYGCEYCGKSFNQRVAYNMHVRIHTGEKPHECPHCGKSFSRKMLLKQHLRIHTGEKPFSCVVCQKAFADRSNMTLHMRLHSGIKPYSCTVCSKSFTKKHHLKTHMNYHTGVKPYSCEKCGLKFSQSSNMRTHYKKCTSTGVVDVQINVNNGVASNPPQPYPPLPSEPNSPQLGVNT</sequence>
<dbReference type="PROSITE" id="PS50097">
    <property type="entry name" value="BTB"/>
    <property type="match status" value="1"/>
</dbReference>
<dbReference type="InterPro" id="IPR013087">
    <property type="entry name" value="Znf_C2H2_type"/>
</dbReference>
<feature type="domain" description="C2H2-type" evidence="15">
    <location>
        <begin position="404"/>
        <end position="431"/>
    </location>
</feature>
<feature type="chain" id="PRO_5035185091" evidence="13">
    <location>
        <begin position="24"/>
        <end position="578"/>
    </location>
</feature>
<dbReference type="FunFam" id="3.30.160.60:FF:002070">
    <property type="entry name" value="Zinc finger protein"/>
    <property type="match status" value="1"/>
</dbReference>
<keyword evidence="4" id="KW-0677">Repeat</keyword>
<feature type="signal peptide" evidence="13">
    <location>
        <begin position="1"/>
        <end position="23"/>
    </location>
</feature>
<dbReference type="FunFam" id="3.30.160.60:FF:001498">
    <property type="entry name" value="Zinc finger protein 404"/>
    <property type="match status" value="1"/>
</dbReference>
<dbReference type="FunFam" id="3.30.160.60:FF:001480">
    <property type="entry name" value="Si:cabz01071911.3"/>
    <property type="match status" value="1"/>
</dbReference>
<keyword evidence="7" id="KW-0805">Transcription regulation</keyword>
<comment type="subcellular location">
    <subcellularLocation>
        <location evidence="1">Nucleus</location>
    </subcellularLocation>
</comment>
<dbReference type="Pfam" id="PF00096">
    <property type="entry name" value="zf-C2H2"/>
    <property type="match status" value="8"/>
</dbReference>
<evidence type="ECO:0000256" key="12">
    <source>
        <dbReference type="SAM" id="MobiDB-lite"/>
    </source>
</evidence>